<dbReference type="RefSeq" id="WP_345732177.1">
    <property type="nucleotide sequence ID" value="NZ_BAAAYN010000047.1"/>
</dbReference>
<keyword evidence="3" id="KW-1185">Reference proteome</keyword>
<dbReference type="EMBL" id="BAAAYN010000047">
    <property type="protein sequence ID" value="GAA3394900.1"/>
    <property type="molecule type" value="Genomic_DNA"/>
</dbReference>
<feature type="transmembrane region" description="Helical" evidence="1">
    <location>
        <begin position="41"/>
        <end position="59"/>
    </location>
</feature>
<keyword evidence="1" id="KW-0812">Transmembrane</keyword>
<name>A0ABP6T9G4_9ACTN</name>
<reference evidence="3" key="1">
    <citation type="journal article" date="2019" name="Int. J. Syst. Evol. Microbiol.">
        <title>The Global Catalogue of Microorganisms (GCM) 10K type strain sequencing project: providing services to taxonomists for standard genome sequencing and annotation.</title>
        <authorList>
            <consortium name="The Broad Institute Genomics Platform"/>
            <consortium name="The Broad Institute Genome Sequencing Center for Infectious Disease"/>
            <person name="Wu L."/>
            <person name="Ma J."/>
        </authorList>
    </citation>
    <scope>NUCLEOTIDE SEQUENCE [LARGE SCALE GENOMIC DNA]</scope>
    <source>
        <strain evidence="3">JCM 9458</strain>
    </source>
</reference>
<evidence type="ECO:0000313" key="2">
    <source>
        <dbReference type="EMBL" id="GAA3394900.1"/>
    </source>
</evidence>
<keyword evidence="1" id="KW-1133">Transmembrane helix</keyword>
<feature type="transmembrane region" description="Helical" evidence="1">
    <location>
        <begin position="158"/>
        <end position="182"/>
    </location>
</feature>
<evidence type="ECO:0000256" key="1">
    <source>
        <dbReference type="SAM" id="Phobius"/>
    </source>
</evidence>
<protein>
    <submittedName>
        <fullName evidence="2">DoxX family membrane protein</fullName>
    </submittedName>
</protein>
<dbReference type="Proteomes" id="UP001501676">
    <property type="component" value="Unassembled WGS sequence"/>
</dbReference>
<evidence type="ECO:0000313" key="3">
    <source>
        <dbReference type="Proteomes" id="UP001501676"/>
    </source>
</evidence>
<feature type="transmembrane region" description="Helical" evidence="1">
    <location>
        <begin position="105"/>
        <end position="122"/>
    </location>
</feature>
<proteinExistence type="predicted"/>
<accession>A0ABP6T9G4</accession>
<comment type="caution">
    <text evidence="2">The sequence shown here is derived from an EMBL/GenBank/DDBJ whole genome shotgun (WGS) entry which is preliminary data.</text>
</comment>
<gene>
    <name evidence="2" type="ORF">GCM10020369_66000</name>
</gene>
<keyword evidence="1" id="KW-0472">Membrane</keyword>
<organism evidence="2 3">
    <name type="scientific">Cryptosporangium minutisporangium</name>
    <dbReference type="NCBI Taxonomy" id="113569"/>
    <lineage>
        <taxon>Bacteria</taxon>
        <taxon>Bacillati</taxon>
        <taxon>Actinomycetota</taxon>
        <taxon>Actinomycetes</taxon>
        <taxon>Cryptosporangiales</taxon>
        <taxon>Cryptosporangiaceae</taxon>
        <taxon>Cryptosporangium</taxon>
    </lineage>
</organism>
<sequence>MATTHGPERTRKAPRLHMPTAFHGVNGTAEPAAPLGTATRIALAATRIVVGWTFLWAFLDKVFGLGYATPDGKGWIDGGSPTKGFLSGAEGPFEGIYHDLAGTPFANWAFMLGLLGIGVAMILGIGMRIAGVSGALLYVLMWTVALPPANNPITDDHILGALIVTVLALIGAGNYFGLGNWWRQTALVKRLPWLT</sequence>
<feature type="transmembrane region" description="Helical" evidence="1">
    <location>
        <begin position="129"/>
        <end position="146"/>
    </location>
</feature>